<evidence type="ECO:0000256" key="1">
    <source>
        <dbReference type="SAM" id="MobiDB-lite"/>
    </source>
</evidence>
<proteinExistence type="predicted"/>
<protein>
    <submittedName>
        <fullName evidence="2">Uncharacterized protein</fullName>
    </submittedName>
</protein>
<comment type="caution">
    <text evidence="2">The sequence shown here is derived from an EMBL/GenBank/DDBJ whole genome shotgun (WGS) entry which is preliminary data.</text>
</comment>
<feature type="compositionally biased region" description="Polar residues" evidence="1">
    <location>
        <begin position="16"/>
        <end position="36"/>
    </location>
</feature>
<evidence type="ECO:0000313" key="2">
    <source>
        <dbReference type="EMBL" id="KAL2039359.1"/>
    </source>
</evidence>
<sequence>MSLRREITPEPGTLTFPASTSGLPDSGDSSVLTDRSSNIDHLPAQLRTPSSQGSDQVPTSSNSDDSLMNLNPQPPSVSSLSPEPHEIQLPPPPSQQPQSTPSRVRRPDRFSDPATELSPSERVRRTRLTRDYGSSGISVRSYDSPGIVRPTRTENTHHRSSRFSPYDPRVSTTGHGQSSEPTRLTLPDLSRRHGTSPSSSHIPQPDHDLSVSDNFPLRLAPMNIPSSVPTLALTSDTTTSHFPPRAPIIPLQPRQRELTKVCALAVREGDILKYGNIINDGFTVTACYPAEPPFGEDTLPVRLNAPVRIQWFDPTLGIERYSLFGGMEQLEVLRVVDDEIRLGSFRRER</sequence>
<name>A0ABR4A096_9LECA</name>
<reference evidence="2 3" key="1">
    <citation type="submission" date="2024-09" db="EMBL/GenBank/DDBJ databases">
        <title>Rethinking Asexuality: The Enigmatic Case of Functional Sexual Genes in Lepraria (Stereocaulaceae).</title>
        <authorList>
            <person name="Doellman M."/>
            <person name="Sun Y."/>
            <person name="Barcenas-Pena A."/>
            <person name="Lumbsch H.T."/>
            <person name="Grewe F."/>
        </authorList>
    </citation>
    <scope>NUCLEOTIDE SEQUENCE [LARGE SCALE GENOMIC DNA]</scope>
    <source>
        <strain evidence="2 3">Mercado 3170</strain>
    </source>
</reference>
<gene>
    <name evidence="2" type="ORF">N7G274_008027</name>
</gene>
<dbReference type="EMBL" id="JBEFKJ010000026">
    <property type="protein sequence ID" value="KAL2039359.1"/>
    <property type="molecule type" value="Genomic_DNA"/>
</dbReference>
<organism evidence="2 3">
    <name type="scientific">Stereocaulon virgatum</name>
    <dbReference type="NCBI Taxonomy" id="373712"/>
    <lineage>
        <taxon>Eukaryota</taxon>
        <taxon>Fungi</taxon>
        <taxon>Dikarya</taxon>
        <taxon>Ascomycota</taxon>
        <taxon>Pezizomycotina</taxon>
        <taxon>Lecanoromycetes</taxon>
        <taxon>OSLEUM clade</taxon>
        <taxon>Lecanoromycetidae</taxon>
        <taxon>Lecanorales</taxon>
        <taxon>Lecanorineae</taxon>
        <taxon>Stereocaulaceae</taxon>
        <taxon>Stereocaulon</taxon>
    </lineage>
</organism>
<keyword evidence="3" id="KW-1185">Reference proteome</keyword>
<evidence type="ECO:0000313" key="3">
    <source>
        <dbReference type="Proteomes" id="UP001590950"/>
    </source>
</evidence>
<feature type="compositionally biased region" description="Low complexity" evidence="1">
    <location>
        <begin position="60"/>
        <end position="71"/>
    </location>
</feature>
<feature type="compositionally biased region" description="Polar residues" evidence="1">
    <location>
        <begin position="47"/>
        <end position="59"/>
    </location>
</feature>
<feature type="compositionally biased region" description="Polar residues" evidence="1">
    <location>
        <begin position="170"/>
        <end position="182"/>
    </location>
</feature>
<feature type="region of interest" description="Disordered" evidence="1">
    <location>
        <begin position="1"/>
        <end position="207"/>
    </location>
</feature>
<accession>A0ABR4A096</accession>
<dbReference type="Proteomes" id="UP001590950">
    <property type="component" value="Unassembled WGS sequence"/>
</dbReference>